<dbReference type="AlphaFoldDB" id="A0A1V2A3P5"/>
<evidence type="ECO:0000313" key="2">
    <source>
        <dbReference type="EMBL" id="OMP65618.1"/>
    </source>
</evidence>
<proteinExistence type="predicted"/>
<feature type="domain" description="AB hydrolase-1" evidence="1">
    <location>
        <begin position="21"/>
        <end position="124"/>
    </location>
</feature>
<dbReference type="PANTHER" id="PTHR43798">
    <property type="entry name" value="MONOACYLGLYCEROL LIPASE"/>
    <property type="match status" value="1"/>
</dbReference>
<dbReference type="PRINTS" id="PR00111">
    <property type="entry name" value="ABHYDROLASE"/>
</dbReference>
<dbReference type="STRING" id="1714355.BTO28_16625"/>
<reference evidence="2 3" key="1">
    <citation type="submission" date="2016-12" db="EMBL/GenBank/DDBJ databases">
        <title>Domibacillus sp. SAB 38T whole genome sequencing.</title>
        <authorList>
            <person name="Verma A."/>
            <person name="Ojha A.K."/>
            <person name="Krishnamurthi S."/>
        </authorList>
    </citation>
    <scope>NUCLEOTIDE SEQUENCE [LARGE SCALE GENOMIC DNA]</scope>
    <source>
        <strain evidence="2 3">SAB 38</strain>
    </source>
</reference>
<keyword evidence="3" id="KW-1185">Reference proteome</keyword>
<dbReference type="InterPro" id="IPR029058">
    <property type="entry name" value="AB_hydrolase_fold"/>
</dbReference>
<dbReference type="SUPFAM" id="SSF53474">
    <property type="entry name" value="alpha/beta-Hydrolases"/>
    <property type="match status" value="1"/>
</dbReference>
<dbReference type="OrthoDB" id="9805423at2"/>
<evidence type="ECO:0000259" key="1">
    <source>
        <dbReference type="Pfam" id="PF00561"/>
    </source>
</evidence>
<dbReference type="Pfam" id="PF00561">
    <property type="entry name" value="Abhydrolase_1"/>
    <property type="match status" value="1"/>
</dbReference>
<dbReference type="Gene3D" id="3.40.50.1820">
    <property type="entry name" value="alpha/beta hydrolase"/>
    <property type="match status" value="1"/>
</dbReference>
<dbReference type="Proteomes" id="UP000188613">
    <property type="component" value="Unassembled WGS sequence"/>
</dbReference>
<comment type="caution">
    <text evidence="2">The sequence shown here is derived from an EMBL/GenBank/DDBJ whole genome shotgun (WGS) entry which is preliminary data.</text>
</comment>
<dbReference type="InterPro" id="IPR000073">
    <property type="entry name" value="AB_hydrolase_1"/>
</dbReference>
<organism evidence="2 3">
    <name type="scientific">Domibacillus epiphyticus</name>
    <dbReference type="NCBI Taxonomy" id="1714355"/>
    <lineage>
        <taxon>Bacteria</taxon>
        <taxon>Bacillati</taxon>
        <taxon>Bacillota</taxon>
        <taxon>Bacilli</taxon>
        <taxon>Bacillales</taxon>
        <taxon>Bacillaceae</taxon>
        <taxon>Domibacillus</taxon>
    </lineage>
</organism>
<accession>A0A1V2A3P5</accession>
<sequence>MAKIEFDKVRINYEVRGEGQPIVFLHGIGGSWKMWLPQIDYISSKYKMIMLDMRGHGETTKAFPDNKFTARVMAEDLKLLLDELKISKTHLVGLSYGSVTAQLFASKYPNYIDKLVLSNGYSEIPTKVSGLVLKLSNAIFKIMPYDTIISLMMKVYGKDEFTKKVLRDSFTFDKEMLFLAKTSEFPTHTNALKNINVPTLVMGGDKKVMGVDERKGSQILYDNIPNAALALFKNAFDPISTMEKDIFNEMILDFLDGKIFKEYERVSIFENRRMISNSVNSIL</sequence>
<dbReference type="RefSeq" id="WP_076768312.1">
    <property type="nucleotide sequence ID" value="NZ_MSFI01000042.1"/>
</dbReference>
<gene>
    <name evidence="2" type="ORF">BTO28_16625</name>
</gene>
<protein>
    <submittedName>
        <fullName evidence="2">Alpha/beta hydrolase</fullName>
    </submittedName>
</protein>
<evidence type="ECO:0000313" key="3">
    <source>
        <dbReference type="Proteomes" id="UP000188613"/>
    </source>
</evidence>
<keyword evidence="2" id="KW-0378">Hydrolase</keyword>
<dbReference type="EMBL" id="MSFI01000042">
    <property type="protein sequence ID" value="OMP65618.1"/>
    <property type="molecule type" value="Genomic_DNA"/>
</dbReference>
<name>A0A1V2A3P5_9BACI</name>
<dbReference type="GO" id="GO:0016787">
    <property type="term" value="F:hydrolase activity"/>
    <property type="evidence" value="ECO:0007669"/>
    <property type="project" value="UniProtKB-KW"/>
</dbReference>
<dbReference type="InterPro" id="IPR050266">
    <property type="entry name" value="AB_hydrolase_sf"/>
</dbReference>